<keyword evidence="1" id="KW-0472">Membrane</keyword>
<proteinExistence type="predicted"/>
<dbReference type="GO" id="GO:0035438">
    <property type="term" value="F:cyclic-di-GMP binding"/>
    <property type="evidence" value="ECO:0007669"/>
    <property type="project" value="InterPro"/>
</dbReference>
<evidence type="ECO:0000259" key="2">
    <source>
        <dbReference type="Pfam" id="PF07238"/>
    </source>
</evidence>
<dbReference type="EMBL" id="LT598653">
    <property type="protein sequence ID" value="SBV34977.1"/>
    <property type="molecule type" value="Genomic_DNA"/>
</dbReference>
<name>A0A1Y5Q5C2_9SPHN</name>
<protein>
    <recommendedName>
        <fullName evidence="2">PilZ domain-containing protein</fullName>
    </recommendedName>
</protein>
<reference evidence="3" key="1">
    <citation type="submission" date="2016-03" db="EMBL/GenBank/DDBJ databases">
        <authorList>
            <person name="Ploux O."/>
        </authorList>
    </citation>
    <scope>NUCLEOTIDE SEQUENCE</scope>
    <source>
        <strain evidence="3">UC10</strain>
    </source>
</reference>
<dbReference type="InterPro" id="IPR009875">
    <property type="entry name" value="PilZ_domain"/>
</dbReference>
<dbReference type="AlphaFoldDB" id="A0A1Y5Q5C2"/>
<keyword evidence="1" id="KW-1133">Transmembrane helix</keyword>
<keyword evidence="1" id="KW-0812">Transmembrane</keyword>
<dbReference type="KEGG" id="sphu:SPPYR_3862"/>
<evidence type="ECO:0000256" key="1">
    <source>
        <dbReference type="SAM" id="Phobius"/>
    </source>
</evidence>
<organism evidence="3">
    <name type="scientific">uncultured Sphingopyxis sp</name>
    <dbReference type="NCBI Taxonomy" id="310581"/>
    <lineage>
        <taxon>Bacteria</taxon>
        <taxon>Pseudomonadati</taxon>
        <taxon>Pseudomonadota</taxon>
        <taxon>Alphaproteobacteria</taxon>
        <taxon>Sphingomonadales</taxon>
        <taxon>Sphingomonadaceae</taxon>
        <taxon>Sphingopyxis</taxon>
        <taxon>environmental samples</taxon>
    </lineage>
</organism>
<dbReference type="Gene3D" id="2.40.10.220">
    <property type="entry name" value="predicted glycosyltransferase like domains"/>
    <property type="match status" value="1"/>
</dbReference>
<gene>
    <name evidence="3" type="ORF">SPPYR_3862</name>
</gene>
<sequence length="160" mass="16917">MRSLLAHIAEPAPTVDRRRTQRRTLRLDVAARSATSEAAVVIRNLSRTGLLIETDAAFALGETFLLVLPELGAAPARVVRAEGRRFGCEFLTPVPASAISAALLKSSYDEAAGGDAGATADFGELYPRRPSSAILFTALTALFSAVILLFIVALASLTFS</sequence>
<evidence type="ECO:0000313" key="3">
    <source>
        <dbReference type="EMBL" id="SBV34977.1"/>
    </source>
</evidence>
<dbReference type="RefSeq" id="WP_295322112.1">
    <property type="nucleotide sequence ID" value="NZ_LT598653.1"/>
</dbReference>
<feature type="domain" description="PilZ" evidence="2">
    <location>
        <begin position="16"/>
        <end position="97"/>
    </location>
</feature>
<accession>A0A1Y5Q5C2</accession>
<feature type="transmembrane region" description="Helical" evidence="1">
    <location>
        <begin position="133"/>
        <end position="159"/>
    </location>
</feature>
<dbReference type="SUPFAM" id="SSF141371">
    <property type="entry name" value="PilZ domain-like"/>
    <property type="match status" value="1"/>
</dbReference>
<dbReference type="Pfam" id="PF07238">
    <property type="entry name" value="PilZ"/>
    <property type="match status" value="1"/>
</dbReference>